<protein>
    <submittedName>
        <fullName evidence="1">SsrA-binding protein</fullName>
    </submittedName>
</protein>
<dbReference type="EMBL" id="CP005745">
    <property type="protein sequence ID" value="AHH10189.1"/>
    <property type="molecule type" value="Genomic_DNA"/>
</dbReference>
<reference evidence="1" key="1">
    <citation type="submission" date="2013-04" db="EMBL/GenBank/DDBJ databases">
        <title>Comparative Genomics of Relapsing Fever Spirochetes.</title>
        <authorList>
            <person name="Schwan T.G."/>
            <person name="Raffel S.J."/>
            <person name="Porcella S.F."/>
            <person name="Martens C.A."/>
            <person name="Bruno D.P."/>
            <person name="Ricklefs S.M."/>
            <person name="Barbian K.B."/>
        </authorList>
    </citation>
    <scope>NUCLEOTIDE SEQUENCE [LARGE SCALE GENOMIC DNA]</scope>
    <source>
        <strain evidence="1">Co53</strain>
    </source>
</reference>
<organism evidence="1 2">
    <name type="scientific">Borrelia coriaceae ATCC 43381</name>
    <dbReference type="NCBI Taxonomy" id="1408429"/>
    <lineage>
        <taxon>Bacteria</taxon>
        <taxon>Pseudomonadati</taxon>
        <taxon>Spirochaetota</taxon>
        <taxon>Spirochaetia</taxon>
        <taxon>Spirochaetales</taxon>
        <taxon>Borreliaceae</taxon>
        <taxon>Borrelia</taxon>
    </lineage>
</organism>
<accession>W5SSK7</accession>
<keyword evidence="2" id="KW-1185">Reference proteome</keyword>
<evidence type="ECO:0000313" key="2">
    <source>
        <dbReference type="Proteomes" id="UP000019330"/>
    </source>
</evidence>
<dbReference type="eggNOG" id="COG0691">
    <property type="taxonomic scope" value="Bacteria"/>
</dbReference>
<dbReference type="Pfam" id="PF01668">
    <property type="entry name" value="SmpB"/>
    <property type="match status" value="1"/>
</dbReference>
<evidence type="ECO:0000313" key="1">
    <source>
        <dbReference type="EMBL" id="AHH10189.1"/>
    </source>
</evidence>
<gene>
    <name evidence="1" type="ORF">BCO_0111501</name>
</gene>
<dbReference type="HOGENOM" id="CLU_3248052_0_0_12"/>
<name>W5SSK7_9SPIR</name>
<dbReference type="PATRIC" id="fig|1313292.3.peg.31"/>
<dbReference type="GO" id="GO:0003723">
    <property type="term" value="F:RNA binding"/>
    <property type="evidence" value="ECO:0007669"/>
    <property type="project" value="InterPro"/>
</dbReference>
<dbReference type="AlphaFoldDB" id="W5SSK7"/>
<dbReference type="InterPro" id="IPR000037">
    <property type="entry name" value="SsrA-bd_prot"/>
</dbReference>
<proteinExistence type="predicted"/>
<dbReference type="STRING" id="1313292.BCO_0111501"/>
<dbReference type="Proteomes" id="UP000019330">
    <property type="component" value="Chromosome"/>
</dbReference>
<sequence>MKNALIKVELGVCKGKKLFDKREVLKHKSIKKDLAREIKQYR</sequence>